<evidence type="ECO:0000313" key="1">
    <source>
        <dbReference type="EnsemblMetazoa" id="AFAF007985-PA"/>
    </source>
</evidence>
<name>A0A182QDH7_9DIPT</name>
<reference evidence="2" key="1">
    <citation type="submission" date="2014-01" db="EMBL/GenBank/DDBJ databases">
        <title>The Genome Sequence of Anopheles farauti FAR1 (V2).</title>
        <authorList>
            <consortium name="The Broad Institute Genomics Platform"/>
            <person name="Neafsey D.E."/>
            <person name="Besansky N."/>
            <person name="Howell P."/>
            <person name="Walton C."/>
            <person name="Young S.K."/>
            <person name="Zeng Q."/>
            <person name="Gargeya S."/>
            <person name="Fitzgerald M."/>
            <person name="Haas B."/>
            <person name="Abouelleil A."/>
            <person name="Allen A.W."/>
            <person name="Alvarado L."/>
            <person name="Arachchi H.M."/>
            <person name="Berlin A.M."/>
            <person name="Chapman S.B."/>
            <person name="Gainer-Dewar J."/>
            <person name="Goldberg J."/>
            <person name="Griggs A."/>
            <person name="Gujja S."/>
            <person name="Hansen M."/>
            <person name="Howarth C."/>
            <person name="Imamovic A."/>
            <person name="Ireland A."/>
            <person name="Larimer J."/>
            <person name="McCowan C."/>
            <person name="Murphy C."/>
            <person name="Pearson M."/>
            <person name="Poon T.W."/>
            <person name="Priest M."/>
            <person name="Roberts A."/>
            <person name="Saif S."/>
            <person name="Shea T."/>
            <person name="Sisk P."/>
            <person name="Sykes S."/>
            <person name="Wortman J."/>
            <person name="Nusbaum C."/>
            <person name="Birren B."/>
        </authorList>
    </citation>
    <scope>NUCLEOTIDE SEQUENCE [LARGE SCALE GENOMIC DNA]</scope>
    <source>
        <strain evidence="2">FAR1</strain>
    </source>
</reference>
<organism evidence="1 2">
    <name type="scientific">Anopheles farauti</name>
    <dbReference type="NCBI Taxonomy" id="69004"/>
    <lineage>
        <taxon>Eukaryota</taxon>
        <taxon>Metazoa</taxon>
        <taxon>Ecdysozoa</taxon>
        <taxon>Arthropoda</taxon>
        <taxon>Hexapoda</taxon>
        <taxon>Insecta</taxon>
        <taxon>Pterygota</taxon>
        <taxon>Neoptera</taxon>
        <taxon>Endopterygota</taxon>
        <taxon>Diptera</taxon>
        <taxon>Nematocera</taxon>
        <taxon>Culicoidea</taxon>
        <taxon>Culicidae</taxon>
        <taxon>Anophelinae</taxon>
        <taxon>Anopheles</taxon>
    </lineage>
</organism>
<protein>
    <submittedName>
        <fullName evidence="1">Uncharacterized protein</fullName>
    </submittedName>
</protein>
<reference evidence="1" key="2">
    <citation type="submission" date="2020-05" db="UniProtKB">
        <authorList>
            <consortium name="EnsemblMetazoa"/>
        </authorList>
    </citation>
    <scope>IDENTIFICATION</scope>
    <source>
        <strain evidence="1">FAR1</strain>
    </source>
</reference>
<dbReference type="AlphaFoldDB" id="A0A182QDH7"/>
<dbReference type="EMBL" id="AXCN02000135">
    <property type="status" value="NOT_ANNOTATED_CDS"/>
    <property type="molecule type" value="Genomic_DNA"/>
</dbReference>
<keyword evidence="2" id="KW-1185">Reference proteome</keyword>
<dbReference type="EnsemblMetazoa" id="AFAF007985-RA">
    <property type="protein sequence ID" value="AFAF007985-PA"/>
    <property type="gene ID" value="AFAF007985"/>
</dbReference>
<accession>A0A182QDH7</accession>
<sequence>MTGYLVCGPIPSANIGMVGQQPLDLVVPSLRVVVVSVVQAGQILGTHRRQLRGHFQPVPGDRCARWHEPSRADRCFGVRYAQILIDVLQPRLGVHNANEPAQNALLYGDIACVRRAVAWIVTLLLWLGGHRLWTRSSMRLPVLFRPCQERIARIVRRHRTNGLVAHRRTIVRHGERRVEITSIGGKKTGDLGFALGGGRQTEIVVLARVEYGFHLHPCDPHRKC</sequence>
<dbReference type="Proteomes" id="UP000075886">
    <property type="component" value="Unassembled WGS sequence"/>
</dbReference>
<dbReference type="VEuPathDB" id="VectorBase:AFAF007985"/>
<proteinExistence type="predicted"/>
<evidence type="ECO:0000313" key="2">
    <source>
        <dbReference type="Proteomes" id="UP000075886"/>
    </source>
</evidence>